<protein>
    <submittedName>
        <fullName evidence="2">Membrane-anchored protein</fullName>
    </submittedName>
</protein>
<organism evidence="2 3">
    <name type="scientific">Kribbella rubisoli</name>
    <dbReference type="NCBI Taxonomy" id="3075929"/>
    <lineage>
        <taxon>Bacteria</taxon>
        <taxon>Bacillati</taxon>
        <taxon>Actinomycetota</taxon>
        <taxon>Actinomycetes</taxon>
        <taxon>Propionibacteriales</taxon>
        <taxon>Kribbellaceae</taxon>
        <taxon>Kribbella</taxon>
    </lineage>
</organism>
<feature type="transmembrane region" description="Helical" evidence="1">
    <location>
        <begin position="224"/>
        <end position="248"/>
    </location>
</feature>
<keyword evidence="3" id="KW-1185">Reference proteome</keyword>
<dbReference type="EMBL" id="SHKR01000014">
    <property type="protein sequence ID" value="RZU12506.1"/>
    <property type="molecule type" value="Genomic_DNA"/>
</dbReference>
<feature type="transmembrane region" description="Helical" evidence="1">
    <location>
        <begin position="169"/>
        <end position="187"/>
    </location>
</feature>
<name>A0A4V2FX68_9ACTN</name>
<evidence type="ECO:0000313" key="2">
    <source>
        <dbReference type="EMBL" id="RZU12506.1"/>
    </source>
</evidence>
<feature type="transmembrane region" description="Helical" evidence="1">
    <location>
        <begin position="104"/>
        <end position="122"/>
    </location>
</feature>
<accession>A0A4V2FX68</accession>
<feature type="transmembrane region" description="Helical" evidence="1">
    <location>
        <begin position="78"/>
        <end position="98"/>
    </location>
</feature>
<feature type="transmembrane region" description="Helical" evidence="1">
    <location>
        <begin position="194"/>
        <end position="212"/>
    </location>
</feature>
<keyword evidence="1" id="KW-1133">Transmembrane helix</keyword>
<feature type="transmembrane region" description="Helical" evidence="1">
    <location>
        <begin position="21"/>
        <end position="37"/>
    </location>
</feature>
<proteinExistence type="predicted"/>
<evidence type="ECO:0000313" key="3">
    <source>
        <dbReference type="Proteomes" id="UP000292027"/>
    </source>
</evidence>
<feature type="transmembrane region" description="Helical" evidence="1">
    <location>
        <begin position="142"/>
        <end position="163"/>
    </location>
</feature>
<dbReference type="InterPro" id="IPR007136">
    <property type="entry name" value="DUF347"/>
</dbReference>
<comment type="caution">
    <text evidence="2">The sequence shown here is derived from an EMBL/GenBank/DDBJ whole genome shotgun (WGS) entry which is preliminary data.</text>
</comment>
<dbReference type="Pfam" id="PF03988">
    <property type="entry name" value="DUF347"/>
    <property type="match status" value="3"/>
</dbReference>
<sequence length="273" mass="29138">MSAVAFGTVQTRVFTAPKVPAVFLMFWVVKLLTTGIGETASDYLGTISIPLAAVIGVGGFGTALYLQLKATAYHPVRYWITVLGVALFGTMIADGPHVALGTPYWFDSIVYLALLCGLLTWWRRSEGTISVHSITTARRERFYWGVVLLTFGLGTAVGDATAIDFGLGFTWSILLFAVLIVVPLGLWKLGLNVTVAFWSSYVLTRPLGASVADWLGKGTHDGGVGWGIGPVTLIGLLLFAALVAYLAVTHSDVDHAATHAREATAQPRANSLP</sequence>
<dbReference type="Proteomes" id="UP000292027">
    <property type="component" value="Unassembled WGS sequence"/>
</dbReference>
<gene>
    <name evidence="2" type="ORF">EV645_5778</name>
</gene>
<dbReference type="AlphaFoldDB" id="A0A4V2FX68"/>
<keyword evidence="1" id="KW-0812">Transmembrane</keyword>
<feature type="transmembrane region" description="Helical" evidence="1">
    <location>
        <begin position="43"/>
        <end position="66"/>
    </location>
</feature>
<keyword evidence="1" id="KW-0472">Membrane</keyword>
<evidence type="ECO:0000256" key="1">
    <source>
        <dbReference type="SAM" id="Phobius"/>
    </source>
</evidence>
<reference evidence="2 3" key="1">
    <citation type="journal article" date="2015" name="Stand. Genomic Sci.">
        <title>Genomic Encyclopedia of Bacterial and Archaeal Type Strains, Phase III: the genomes of soil and plant-associated and newly described type strains.</title>
        <authorList>
            <person name="Whitman W.B."/>
            <person name="Woyke T."/>
            <person name="Klenk H.P."/>
            <person name="Zhou Y."/>
            <person name="Lilburn T.G."/>
            <person name="Beck B.J."/>
            <person name="De Vos P."/>
            <person name="Vandamme P."/>
            <person name="Eisen J.A."/>
            <person name="Garrity G."/>
            <person name="Hugenholtz P."/>
            <person name="Kyrpides N.C."/>
        </authorList>
    </citation>
    <scope>NUCLEOTIDE SEQUENCE [LARGE SCALE GENOMIC DNA]</scope>
    <source>
        <strain evidence="2 3">VKM Ac-2540</strain>
    </source>
</reference>